<reference evidence="3" key="4">
    <citation type="journal article" date="2015" name="G3 (Bethesda)">
        <title>Genome sequences of three phytopathogenic species of the Magnaporthaceae family of fungi.</title>
        <authorList>
            <person name="Okagaki L.H."/>
            <person name="Nunes C.C."/>
            <person name="Sailsbery J."/>
            <person name="Clay B."/>
            <person name="Brown D."/>
            <person name="John T."/>
            <person name="Oh Y."/>
            <person name="Young N."/>
            <person name="Fitzgerald M."/>
            <person name="Haas B.J."/>
            <person name="Zeng Q."/>
            <person name="Young S."/>
            <person name="Adiconis X."/>
            <person name="Fan L."/>
            <person name="Levin J.Z."/>
            <person name="Mitchell T.K."/>
            <person name="Okubara P.A."/>
            <person name="Farman M.L."/>
            <person name="Kohn L.M."/>
            <person name="Birren B."/>
            <person name="Ma L.-J."/>
            <person name="Dean R.A."/>
        </authorList>
    </citation>
    <scope>NUCLEOTIDE SEQUENCE</scope>
    <source>
        <strain evidence="3">R3-111a-1</strain>
    </source>
</reference>
<reference evidence="3" key="5">
    <citation type="submission" date="2018-04" db="UniProtKB">
        <authorList>
            <consortium name="EnsemblFungi"/>
        </authorList>
    </citation>
    <scope>IDENTIFICATION</scope>
    <source>
        <strain evidence="3">R3-111a-1</strain>
    </source>
</reference>
<evidence type="ECO:0000313" key="2">
    <source>
        <dbReference type="EMBL" id="EJT81369.1"/>
    </source>
</evidence>
<name>J3NJB8_GAET3</name>
<accession>J3NJB8</accession>
<dbReference type="RefSeq" id="XP_009217378.1">
    <property type="nucleotide sequence ID" value="XM_009219114.1"/>
</dbReference>
<dbReference type="AlphaFoldDB" id="J3NJB8"/>
<dbReference type="Proteomes" id="UP000006039">
    <property type="component" value="Unassembled WGS sequence"/>
</dbReference>
<dbReference type="EnsemblFungi" id="EJT81369">
    <property type="protein sequence ID" value="EJT81369"/>
    <property type="gene ID" value="GGTG_01350"/>
</dbReference>
<dbReference type="HOGENOM" id="CLU_1475242_0_0_1"/>
<organism evidence="2">
    <name type="scientific">Gaeumannomyces tritici (strain R3-111a-1)</name>
    <name type="common">Wheat and barley take-all root rot fungus</name>
    <name type="synonym">Gaeumannomyces graminis var. tritici</name>
    <dbReference type="NCBI Taxonomy" id="644352"/>
    <lineage>
        <taxon>Eukaryota</taxon>
        <taxon>Fungi</taxon>
        <taxon>Dikarya</taxon>
        <taxon>Ascomycota</taxon>
        <taxon>Pezizomycotina</taxon>
        <taxon>Sordariomycetes</taxon>
        <taxon>Sordariomycetidae</taxon>
        <taxon>Magnaporthales</taxon>
        <taxon>Magnaporthaceae</taxon>
        <taxon>Gaeumannomyces</taxon>
    </lineage>
</organism>
<evidence type="ECO:0000313" key="4">
    <source>
        <dbReference type="Proteomes" id="UP000006039"/>
    </source>
</evidence>
<reference evidence="2" key="3">
    <citation type="submission" date="2010-09" db="EMBL/GenBank/DDBJ databases">
        <title>Annotation of Gaeumannomyces graminis var. tritici R3-111a-1.</title>
        <authorList>
            <consortium name="The Broad Institute Genome Sequencing Platform"/>
            <person name="Ma L.-J."/>
            <person name="Dead R."/>
            <person name="Young S.K."/>
            <person name="Zeng Q."/>
            <person name="Gargeya S."/>
            <person name="Fitzgerald M."/>
            <person name="Haas B."/>
            <person name="Abouelleil A."/>
            <person name="Alvarado L."/>
            <person name="Arachchi H.M."/>
            <person name="Berlin A."/>
            <person name="Brown A."/>
            <person name="Chapman S.B."/>
            <person name="Chen Z."/>
            <person name="Dunbar C."/>
            <person name="Freedman E."/>
            <person name="Gearin G."/>
            <person name="Gellesch M."/>
            <person name="Goldberg J."/>
            <person name="Griggs A."/>
            <person name="Gujja S."/>
            <person name="Heiman D."/>
            <person name="Howarth C."/>
            <person name="Larson L."/>
            <person name="Lui A."/>
            <person name="MacDonald P.J.P."/>
            <person name="Mehta T."/>
            <person name="Montmayeur A."/>
            <person name="Murphy C."/>
            <person name="Neiman D."/>
            <person name="Pearson M."/>
            <person name="Priest M."/>
            <person name="Roberts A."/>
            <person name="Saif S."/>
            <person name="Shea T."/>
            <person name="Shenoy N."/>
            <person name="Sisk P."/>
            <person name="Stolte C."/>
            <person name="Sykes S."/>
            <person name="Yandava C."/>
            <person name="Wortman J."/>
            <person name="Nusbaum C."/>
            <person name="Birren B."/>
        </authorList>
    </citation>
    <scope>NUCLEOTIDE SEQUENCE</scope>
    <source>
        <strain evidence="2">R3-111a-1</strain>
    </source>
</reference>
<evidence type="ECO:0000256" key="1">
    <source>
        <dbReference type="SAM" id="MobiDB-lite"/>
    </source>
</evidence>
<feature type="region of interest" description="Disordered" evidence="1">
    <location>
        <begin position="123"/>
        <end position="142"/>
    </location>
</feature>
<reference evidence="4" key="1">
    <citation type="submission" date="2010-07" db="EMBL/GenBank/DDBJ databases">
        <title>The genome sequence of Gaeumannomyces graminis var. tritici strain R3-111a-1.</title>
        <authorList>
            <consortium name="The Broad Institute Genome Sequencing Platform"/>
            <person name="Ma L.-J."/>
            <person name="Dead R."/>
            <person name="Young S."/>
            <person name="Zeng Q."/>
            <person name="Koehrsen M."/>
            <person name="Alvarado L."/>
            <person name="Berlin A."/>
            <person name="Chapman S.B."/>
            <person name="Chen Z."/>
            <person name="Freedman E."/>
            <person name="Gellesch M."/>
            <person name="Goldberg J."/>
            <person name="Griggs A."/>
            <person name="Gujja S."/>
            <person name="Heilman E.R."/>
            <person name="Heiman D."/>
            <person name="Hepburn T."/>
            <person name="Howarth C."/>
            <person name="Jen D."/>
            <person name="Larson L."/>
            <person name="Mehta T."/>
            <person name="Neiman D."/>
            <person name="Pearson M."/>
            <person name="Roberts A."/>
            <person name="Saif S."/>
            <person name="Shea T."/>
            <person name="Shenoy N."/>
            <person name="Sisk P."/>
            <person name="Stolte C."/>
            <person name="Sykes S."/>
            <person name="Walk T."/>
            <person name="White J."/>
            <person name="Yandava C."/>
            <person name="Haas B."/>
            <person name="Nusbaum C."/>
            <person name="Birren B."/>
        </authorList>
    </citation>
    <scope>NUCLEOTIDE SEQUENCE [LARGE SCALE GENOMIC DNA]</scope>
    <source>
        <strain evidence="4">R3-111a-1</strain>
    </source>
</reference>
<evidence type="ECO:0000313" key="3">
    <source>
        <dbReference type="EnsemblFungi" id="EJT81369"/>
    </source>
</evidence>
<dbReference type="VEuPathDB" id="FungiDB:GGTG_01350"/>
<proteinExistence type="predicted"/>
<dbReference type="EMBL" id="GL385395">
    <property type="protein sequence ID" value="EJT81369.1"/>
    <property type="molecule type" value="Genomic_DNA"/>
</dbReference>
<sequence>MWAARVEGQGWADGWTVVDLRQALEGRLQRIRRRAMAWAAWRRPGFQMFGSQAPRLVHPNLAVVWRPRECGEVEGASLSAVANGGSAEGNGVDGTGNRARLAVGRPGSPYCIRQALLAARAHVSEDSTGHGGRDGTRTRGRDTMWTTACTPTASATPRYPCGPHADRYMYLPIRIPKTGVAAT</sequence>
<dbReference type="GeneID" id="20341808"/>
<gene>
    <name evidence="3" type="primary">20341808</name>
    <name evidence="2" type="ORF">GGTG_01350</name>
</gene>
<protein>
    <submittedName>
        <fullName evidence="2 3">Uncharacterized protein</fullName>
    </submittedName>
</protein>
<reference evidence="2" key="2">
    <citation type="submission" date="2010-07" db="EMBL/GenBank/DDBJ databases">
        <authorList>
            <consortium name="The Broad Institute Genome Sequencing Platform"/>
            <consortium name="Broad Institute Genome Sequencing Center for Infectious Disease"/>
            <person name="Ma L.-J."/>
            <person name="Dead R."/>
            <person name="Young S."/>
            <person name="Zeng Q."/>
            <person name="Koehrsen M."/>
            <person name="Alvarado L."/>
            <person name="Berlin A."/>
            <person name="Chapman S.B."/>
            <person name="Chen Z."/>
            <person name="Freedman E."/>
            <person name="Gellesch M."/>
            <person name="Goldberg J."/>
            <person name="Griggs A."/>
            <person name="Gujja S."/>
            <person name="Heilman E.R."/>
            <person name="Heiman D."/>
            <person name="Hepburn T."/>
            <person name="Howarth C."/>
            <person name="Jen D."/>
            <person name="Larson L."/>
            <person name="Mehta T."/>
            <person name="Neiman D."/>
            <person name="Pearson M."/>
            <person name="Roberts A."/>
            <person name="Saif S."/>
            <person name="Shea T."/>
            <person name="Shenoy N."/>
            <person name="Sisk P."/>
            <person name="Stolte C."/>
            <person name="Sykes S."/>
            <person name="Walk T."/>
            <person name="White J."/>
            <person name="Yandava C."/>
            <person name="Haas B."/>
            <person name="Nusbaum C."/>
            <person name="Birren B."/>
        </authorList>
    </citation>
    <scope>NUCLEOTIDE SEQUENCE</scope>
    <source>
        <strain evidence="2">R3-111a-1</strain>
    </source>
</reference>
<keyword evidence="4" id="KW-1185">Reference proteome</keyword>